<evidence type="ECO:0000259" key="7">
    <source>
        <dbReference type="Pfam" id="PF24436"/>
    </source>
</evidence>
<evidence type="ECO:0000313" key="9">
    <source>
        <dbReference type="EMBL" id="MDE46680.1"/>
    </source>
</evidence>
<feature type="domain" description="Integrator complex subunit 7 N-terminal" evidence="7">
    <location>
        <begin position="12"/>
        <end position="548"/>
    </location>
</feature>
<keyword evidence="5" id="KW-0539">Nucleus</keyword>
<dbReference type="EMBL" id="GGYP01001909">
    <property type="protein sequence ID" value="MDE46680.1"/>
    <property type="molecule type" value="Transcribed_RNA"/>
</dbReference>
<evidence type="ECO:0000256" key="5">
    <source>
        <dbReference type="ARBA" id="ARBA00023242"/>
    </source>
</evidence>
<reference evidence="9" key="1">
    <citation type="submission" date="2018-10" db="EMBL/GenBank/DDBJ databases">
        <title>Transcriptome assembly of Aceria tosichella (Wheat curl mite) Type 2.</title>
        <authorList>
            <person name="Scully E.D."/>
            <person name="Geib S.M."/>
            <person name="Palmer N.A."/>
            <person name="Gupta A.K."/>
            <person name="Sarath G."/>
            <person name="Tatineni S."/>
        </authorList>
    </citation>
    <scope>NUCLEOTIDE SEQUENCE</scope>
    <source>
        <strain evidence="9">LincolnNE</strain>
    </source>
</reference>
<dbReference type="InterPro" id="IPR033060">
    <property type="entry name" value="INTS7"/>
</dbReference>
<dbReference type="GO" id="GO:0032039">
    <property type="term" value="C:integrator complex"/>
    <property type="evidence" value="ECO:0007669"/>
    <property type="project" value="InterPro"/>
</dbReference>
<dbReference type="Pfam" id="PF24436">
    <property type="entry name" value="INTS7_N"/>
    <property type="match status" value="1"/>
</dbReference>
<dbReference type="PANTHER" id="PTHR13322">
    <property type="entry name" value="C1ORF73 PROTEIN"/>
    <property type="match status" value="1"/>
</dbReference>
<dbReference type="GO" id="GO:0005737">
    <property type="term" value="C:cytoplasm"/>
    <property type="evidence" value="ECO:0007669"/>
    <property type="project" value="UniProtKB-SubCell"/>
</dbReference>
<evidence type="ECO:0000256" key="4">
    <source>
        <dbReference type="ARBA" id="ARBA00022490"/>
    </source>
</evidence>
<accession>A0A6G1S9S8</accession>
<feature type="region of interest" description="Disordered" evidence="6">
    <location>
        <begin position="390"/>
        <end position="411"/>
    </location>
</feature>
<protein>
    <submittedName>
        <fullName evidence="9">Integrator complex subunit 7</fullName>
    </submittedName>
</protein>
<comment type="similarity">
    <text evidence="3">Belongs to the Integrator subunit 7 family.</text>
</comment>
<feature type="domain" description="Integrator complex subunit 7 helical bundle" evidence="8">
    <location>
        <begin position="550"/>
        <end position="731"/>
    </location>
</feature>
<evidence type="ECO:0000256" key="6">
    <source>
        <dbReference type="SAM" id="MobiDB-lite"/>
    </source>
</evidence>
<dbReference type="InterPro" id="IPR056516">
    <property type="entry name" value="INTS7_N"/>
</dbReference>
<dbReference type="PANTHER" id="PTHR13322:SF2">
    <property type="entry name" value="INTEGRATOR COMPLEX SUBUNIT 7"/>
    <property type="match status" value="1"/>
</dbReference>
<evidence type="ECO:0000256" key="3">
    <source>
        <dbReference type="ARBA" id="ARBA00008565"/>
    </source>
</evidence>
<dbReference type="GO" id="GO:0034472">
    <property type="term" value="P:snRNA 3'-end processing"/>
    <property type="evidence" value="ECO:0007669"/>
    <property type="project" value="TreeGrafter"/>
</dbReference>
<organism evidence="9">
    <name type="scientific">Aceria tosichella</name>
    <name type="common">wheat curl mite</name>
    <dbReference type="NCBI Taxonomy" id="561515"/>
    <lineage>
        <taxon>Eukaryota</taxon>
        <taxon>Metazoa</taxon>
        <taxon>Ecdysozoa</taxon>
        <taxon>Arthropoda</taxon>
        <taxon>Chelicerata</taxon>
        <taxon>Arachnida</taxon>
        <taxon>Acari</taxon>
        <taxon>Acariformes</taxon>
        <taxon>Trombidiformes</taxon>
        <taxon>Prostigmata</taxon>
        <taxon>Eupodina</taxon>
        <taxon>Eriophyoidea</taxon>
        <taxon>Eriophyidae</taxon>
        <taxon>Eriophyinae</taxon>
        <taxon>Aceriini</taxon>
        <taxon>Aceria</taxon>
    </lineage>
</organism>
<name>A0A6G1S9S8_9ACAR</name>
<dbReference type="InterPro" id="IPR056517">
    <property type="entry name" value="INTS7_HB"/>
</dbReference>
<evidence type="ECO:0000256" key="2">
    <source>
        <dbReference type="ARBA" id="ARBA00004496"/>
    </source>
</evidence>
<sequence length="823" mass="94357">MDPEARDANSLLVELDRGLQSPNINDQCDTVVRFTTLFQKYPLPLLVNSAFLKLAEAFRVGSNMIRIKICEVFELNQKHLNKIHNVDDLYRSLFAVTTSNDPIARSIALLALGHIATIVSDYKGVHHCISSSLDGSVEFELTATIICTASYVKHSAEFACNIYPRIVSIIDSNKYPVSTKIRALAALDHKFYNANDAMTVRSFLIDVIQRTSLKKLMCACLTLSTKISYNSLSHIIAQIELLLKIFQDEPQQVVKACVLKNLLFLAEKSPHIWESSHVEPLVSYLEQTVVYTKSINQNHFVGSVLSIFCKLLTCKCNFIMQQEKDRIFALCYKFALTDSDLSLCSMAFELLTVKSEEYYHQSAKNMVECPTSDETTETLNAIKTFLIQSAPQKPSPTRSKTSERPATKHVSTDNSRLKSIYRHIVNLCSLNPHYCSEILKLVFDRISSKDIHLAGLSDYYTEMMCAMSKFSTDYIVTTESCWKLINTKHHDLSETNLLNLCVLYFQTMRLQENESKYVQQPFIHWFQHRGRSLWLAYKVMRQAMRYGHFEIASQLCEYLHKHVTRDNMDYYFKSLHRICRAESILSANPDLDENLENALPYYEESMSPLRASVGLSKTTSFQLQFVWLRIRTLQIHSDLRRCCRIFEYHLPITNEILLGVIGATRGAKIENGHHIMTIQQMIKISKDFRALANCYENLSLTVSQDCDHRTSSYIYLLKSSCIIMADVIDAVFQYGKNHHVINKLTLATDKESALEHRGLEMTCNKLIDSIKNEIIKPGIFPSQKTIQPYIVLFRSFSNQLLSCPLSFPRRFFQITNQQQISPT</sequence>
<dbReference type="AlphaFoldDB" id="A0A6G1S9S8"/>
<gene>
    <name evidence="9" type="primary">ints7</name>
    <name evidence="9" type="ORF">g.16188</name>
</gene>
<proteinExistence type="inferred from homology"/>
<dbReference type="SUPFAM" id="SSF48371">
    <property type="entry name" value="ARM repeat"/>
    <property type="match status" value="1"/>
</dbReference>
<feature type="compositionally biased region" description="Polar residues" evidence="6">
    <location>
        <begin position="390"/>
        <end position="399"/>
    </location>
</feature>
<evidence type="ECO:0000256" key="1">
    <source>
        <dbReference type="ARBA" id="ARBA00004123"/>
    </source>
</evidence>
<evidence type="ECO:0000259" key="8">
    <source>
        <dbReference type="Pfam" id="PF24437"/>
    </source>
</evidence>
<keyword evidence="4" id="KW-0963">Cytoplasm</keyword>
<comment type="subcellular location">
    <subcellularLocation>
        <location evidence="2">Cytoplasm</location>
    </subcellularLocation>
    <subcellularLocation>
        <location evidence="1">Nucleus</location>
    </subcellularLocation>
</comment>
<dbReference type="InterPro" id="IPR016024">
    <property type="entry name" value="ARM-type_fold"/>
</dbReference>
<dbReference type="Pfam" id="PF24437">
    <property type="entry name" value="INTS7_HB"/>
    <property type="match status" value="1"/>
</dbReference>